<dbReference type="InterPro" id="IPR001633">
    <property type="entry name" value="EAL_dom"/>
</dbReference>
<evidence type="ECO:0000259" key="3">
    <source>
        <dbReference type="PROSITE" id="PS50113"/>
    </source>
</evidence>
<dbReference type="InterPro" id="IPR000014">
    <property type="entry name" value="PAS"/>
</dbReference>
<dbReference type="RefSeq" id="WP_012138208.1">
    <property type="nucleotide sequence ID" value="NZ_KE007325.1"/>
</dbReference>
<dbReference type="EMBL" id="ASAD01000011">
    <property type="protein sequence ID" value="EON92118.1"/>
    <property type="molecule type" value="Genomic_DNA"/>
</dbReference>
<dbReference type="Proteomes" id="UP000016540">
    <property type="component" value="Unassembled WGS sequence"/>
</dbReference>
<dbReference type="PATRIC" id="fig|1318628.3.peg.2169"/>
<dbReference type="InterPro" id="IPR029016">
    <property type="entry name" value="GAF-like_dom_sf"/>
</dbReference>
<dbReference type="SMART" id="SM00267">
    <property type="entry name" value="GGDEF"/>
    <property type="match status" value="1"/>
</dbReference>
<evidence type="ECO:0000259" key="4">
    <source>
        <dbReference type="PROSITE" id="PS50883"/>
    </source>
</evidence>
<dbReference type="Pfam" id="PF00990">
    <property type="entry name" value="GGDEF"/>
    <property type="match status" value="1"/>
</dbReference>
<dbReference type="InterPro" id="IPR043128">
    <property type="entry name" value="Rev_trsase/Diguanyl_cyclase"/>
</dbReference>
<feature type="domain" description="PAS" evidence="2">
    <location>
        <begin position="207"/>
        <end position="277"/>
    </location>
</feature>
<dbReference type="AlphaFoldDB" id="R8B0L0"/>
<dbReference type="InterPro" id="IPR000700">
    <property type="entry name" value="PAS-assoc_C"/>
</dbReference>
<proteinExistence type="predicted"/>
<evidence type="ECO:0000259" key="2">
    <source>
        <dbReference type="PROSITE" id="PS50112"/>
    </source>
</evidence>
<reference evidence="6 7" key="1">
    <citation type="journal article" date="2013" name="Genome Announc.">
        <title>Draft Genome Sequence of the Moderately Halophilic Bacterium Marinobacter lipolyticus Strain SM19.</title>
        <authorList>
            <person name="Papke R.T."/>
            <person name="de la Haba R.R."/>
            <person name="Infante-Dominguez C."/>
            <person name="Perez D."/>
            <person name="Sanchez-Porro C."/>
            <person name="Lapierre P."/>
            <person name="Ventosa A."/>
        </authorList>
    </citation>
    <scope>NUCLEOTIDE SEQUENCE [LARGE SCALE GENOMIC DNA]</scope>
    <source>
        <strain evidence="6 7">SM19</strain>
    </source>
</reference>
<dbReference type="CDD" id="cd00130">
    <property type="entry name" value="PAS"/>
    <property type="match status" value="2"/>
</dbReference>
<dbReference type="InterPro" id="IPR003018">
    <property type="entry name" value="GAF"/>
</dbReference>
<dbReference type="NCBIfam" id="TIGR00254">
    <property type="entry name" value="GGDEF"/>
    <property type="match status" value="1"/>
</dbReference>
<dbReference type="InterPro" id="IPR035919">
    <property type="entry name" value="EAL_sf"/>
</dbReference>
<evidence type="ECO:0000313" key="6">
    <source>
        <dbReference type="EMBL" id="EON92118.1"/>
    </source>
</evidence>
<accession>R8B0L0</accession>
<organism evidence="6 7">
    <name type="scientific">Marinobacter lipolyticus SM19</name>
    <dbReference type="NCBI Taxonomy" id="1318628"/>
    <lineage>
        <taxon>Bacteria</taxon>
        <taxon>Pseudomonadati</taxon>
        <taxon>Pseudomonadota</taxon>
        <taxon>Gammaproteobacteria</taxon>
        <taxon>Pseudomonadales</taxon>
        <taxon>Marinobacteraceae</taxon>
        <taxon>Marinobacter</taxon>
    </lineage>
</organism>
<dbReference type="SUPFAM" id="SSF55785">
    <property type="entry name" value="PYP-like sensor domain (PAS domain)"/>
    <property type="match status" value="2"/>
</dbReference>
<feature type="domain" description="GGDEF" evidence="5">
    <location>
        <begin position="487"/>
        <end position="620"/>
    </location>
</feature>
<dbReference type="PANTHER" id="PTHR44757">
    <property type="entry name" value="DIGUANYLATE CYCLASE DGCP"/>
    <property type="match status" value="1"/>
</dbReference>
<protein>
    <submittedName>
        <fullName evidence="6">PAS/PAC and GAF sensor-containing diguanylate cyclase/phosphodiesterase</fullName>
    </submittedName>
</protein>
<dbReference type="Gene3D" id="3.30.450.20">
    <property type="entry name" value="PAS domain"/>
    <property type="match status" value="2"/>
</dbReference>
<feature type="domain" description="EAL" evidence="4">
    <location>
        <begin position="629"/>
        <end position="880"/>
    </location>
</feature>
<keyword evidence="1" id="KW-1133">Transmembrane helix</keyword>
<dbReference type="CDD" id="cd01949">
    <property type="entry name" value="GGDEF"/>
    <property type="match status" value="1"/>
</dbReference>
<dbReference type="Gene3D" id="3.30.70.270">
    <property type="match status" value="1"/>
</dbReference>
<dbReference type="SMART" id="SM00086">
    <property type="entry name" value="PAC"/>
    <property type="match status" value="2"/>
</dbReference>
<name>R8B0L0_9GAMM</name>
<dbReference type="InterPro" id="IPR052155">
    <property type="entry name" value="Biofilm_reg_signaling"/>
</dbReference>
<dbReference type="SMART" id="SM00052">
    <property type="entry name" value="EAL"/>
    <property type="match status" value="1"/>
</dbReference>
<dbReference type="SUPFAM" id="SSF141868">
    <property type="entry name" value="EAL domain-like"/>
    <property type="match status" value="1"/>
</dbReference>
<feature type="domain" description="PAS" evidence="2">
    <location>
        <begin position="327"/>
        <end position="376"/>
    </location>
</feature>
<dbReference type="PANTHER" id="PTHR44757:SF2">
    <property type="entry name" value="BIOFILM ARCHITECTURE MAINTENANCE PROTEIN MBAA"/>
    <property type="match status" value="1"/>
</dbReference>
<evidence type="ECO:0000313" key="7">
    <source>
        <dbReference type="Proteomes" id="UP000016540"/>
    </source>
</evidence>
<dbReference type="eggNOG" id="COG5001">
    <property type="taxonomic scope" value="Bacteria"/>
</dbReference>
<dbReference type="Gene3D" id="3.30.450.40">
    <property type="match status" value="1"/>
</dbReference>
<dbReference type="InterPro" id="IPR012226">
    <property type="entry name" value="Diguanyl_cyclase/Pdiesterase"/>
</dbReference>
<dbReference type="Pfam" id="PF01590">
    <property type="entry name" value="GAF"/>
    <property type="match status" value="1"/>
</dbReference>
<keyword evidence="1" id="KW-0472">Membrane</keyword>
<sequence length="887" mass="99969">MSLNLPVTLSVIASIIAAVFAMLWWISCREKHRLNQLIQDQHSAIEAITRQTPLEDKLNGICHLIEHQVSGALCTVMLADIPLENLSAEAAPSFPAEFRQALRALPIEDNSAACGTAAYRRQPVIVPDMRQDDRFSPYTDLITQYNLVACWSFPIIAANDDLLGTFAIYFHDQRTPSQRQFRLIERTRHIVSLVLENHHQRILREHNEQHFRSLFTHNPDAVFTLDLEGKFIQFNQAGTELVHYSEAEILGQHYEKLVSPEDIERTRRHFEGAMSGEPQRYEIKVFQRSGDLLDIDITNMPIVVDGKVTGIHGVAKDRTEQRRTEARLKLLERGVEASANGITIADASLPGFPLIYVNPAFEHITGYARDEILGRSCSLLQGAATGESAKRRIRRRLSEFREVHTSILNYRKDGSTFWNDLYIAPVRNNRQEVTHFVGVQNDISARVKQEEVLAFQASHDSLTGLPNRVYLEAHLADICRHALGKGHSIYVMFIDLDGFKPVNDSLGHYFGDQILEQTAHRLADAVPADATLTRFGGDEFVALVPAPGDNHHLNRVAETMLAQFVQPFCHDGVEVTLSAAIGIAVSNEKLANAMVLIQQADMAMYQAKRLGGNTWHWFNDGLNKHALHEVSLRQQIHEALNLKQFQLFYQPMFGNDLDIIGVEALIRWKHPTRGYISPAEYIPVAERTGQIIPISEWVMEEAATMVAGLTEIGVPTISINLSPLQFHRHRLVERITSLLDGYQIQAGKLCVEITENVFLDDPQEAIKQLRELQNLGVVVAIDDFGTGFSSLSYMRDMPVDRIKIDRTFINGITASQRDAAITRGTLSMAHELGMDVVAEGVETEEQFNLLKSFGCTSYQGFWYSRPLSWDDLQNFTRSRNSGARLKV</sequence>
<dbReference type="InterPro" id="IPR000160">
    <property type="entry name" value="GGDEF_dom"/>
</dbReference>
<dbReference type="SMART" id="SM00091">
    <property type="entry name" value="PAS"/>
    <property type="match status" value="2"/>
</dbReference>
<dbReference type="PROSITE" id="PS50887">
    <property type="entry name" value="GGDEF"/>
    <property type="match status" value="1"/>
</dbReference>
<dbReference type="STRING" id="1318628.MARLIPOL_10866"/>
<feature type="transmembrane region" description="Helical" evidence="1">
    <location>
        <begin position="7"/>
        <end position="26"/>
    </location>
</feature>
<dbReference type="PROSITE" id="PS50883">
    <property type="entry name" value="EAL"/>
    <property type="match status" value="1"/>
</dbReference>
<dbReference type="NCBIfam" id="TIGR00229">
    <property type="entry name" value="sensory_box"/>
    <property type="match status" value="2"/>
</dbReference>
<dbReference type="Pfam" id="PF00989">
    <property type="entry name" value="PAS"/>
    <property type="match status" value="1"/>
</dbReference>
<dbReference type="SUPFAM" id="SSF55781">
    <property type="entry name" value="GAF domain-like"/>
    <property type="match status" value="1"/>
</dbReference>
<dbReference type="PROSITE" id="PS50113">
    <property type="entry name" value="PAC"/>
    <property type="match status" value="2"/>
</dbReference>
<dbReference type="InterPro" id="IPR029787">
    <property type="entry name" value="Nucleotide_cyclase"/>
</dbReference>
<feature type="domain" description="PAC" evidence="3">
    <location>
        <begin position="401"/>
        <end position="455"/>
    </location>
</feature>
<dbReference type="Gene3D" id="3.20.20.450">
    <property type="entry name" value="EAL domain"/>
    <property type="match status" value="1"/>
</dbReference>
<evidence type="ECO:0000259" key="5">
    <source>
        <dbReference type="PROSITE" id="PS50887"/>
    </source>
</evidence>
<comment type="caution">
    <text evidence="6">The sequence shown here is derived from an EMBL/GenBank/DDBJ whole genome shotgun (WGS) entry which is preliminary data.</text>
</comment>
<dbReference type="SMART" id="SM00065">
    <property type="entry name" value="GAF"/>
    <property type="match status" value="1"/>
</dbReference>
<evidence type="ECO:0000256" key="1">
    <source>
        <dbReference type="SAM" id="Phobius"/>
    </source>
</evidence>
<dbReference type="PIRSF" id="PIRSF005925">
    <property type="entry name" value="Dos"/>
    <property type="match status" value="1"/>
</dbReference>
<dbReference type="InterPro" id="IPR001610">
    <property type="entry name" value="PAC"/>
</dbReference>
<dbReference type="PROSITE" id="PS50112">
    <property type="entry name" value="PAS"/>
    <property type="match status" value="2"/>
</dbReference>
<keyword evidence="1" id="KW-0812">Transmembrane</keyword>
<dbReference type="InterPro" id="IPR013767">
    <property type="entry name" value="PAS_fold"/>
</dbReference>
<feature type="domain" description="PAC" evidence="3">
    <location>
        <begin position="279"/>
        <end position="330"/>
    </location>
</feature>
<dbReference type="OrthoDB" id="6597954at2"/>
<dbReference type="HOGENOM" id="CLU_000445_70_20_6"/>
<dbReference type="GO" id="GO:0006355">
    <property type="term" value="P:regulation of DNA-templated transcription"/>
    <property type="evidence" value="ECO:0007669"/>
    <property type="project" value="InterPro"/>
</dbReference>
<dbReference type="SUPFAM" id="SSF55073">
    <property type="entry name" value="Nucleotide cyclase"/>
    <property type="match status" value="1"/>
</dbReference>
<dbReference type="CDD" id="cd01948">
    <property type="entry name" value="EAL"/>
    <property type="match status" value="1"/>
</dbReference>
<keyword evidence="7" id="KW-1185">Reference proteome</keyword>
<gene>
    <name evidence="6" type="ORF">MARLIPOL_10866</name>
</gene>
<dbReference type="InterPro" id="IPR035965">
    <property type="entry name" value="PAS-like_dom_sf"/>
</dbReference>
<dbReference type="Pfam" id="PF13426">
    <property type="entry name" value="PAS_9"/>
    <property type="match status" value="1"/>
</dbReference>
<dbReference type="Pfam" id="PF00563">
    <property type="entry name" value="EAL"/>
    <property type="match status" value="1"/>
</dbReference>